<dbReference type="InterPro" id="IPR009936">
    <property type="entry name" value="DUF1468"/>
</dbReference>
<dbReference type="AlphaFoldDB" id="A0A369CGA4"/>
<protein>
    <submittedName>
        <fullName evidence="3">Tripartite tricarboxylate transporter TctB family protein</fullName>
    </submittedName>
</protein>
<dbReference type="Proteomes" id="UP000252707">
    <property type="component" value="Unassembled WGS sequence"/>
</dbReference>
<comment type="caution">
    <text evidence="3">The sequence shown here is derived from an EMBL/GenBank/DDBJ whole genome shotgun (WGS) entry which is preliminary data.</text>
</comment>
<gene>
    <name evidence="3" type="ORF">DFQ59_10263</name>
</gene>
<organism evidence="3 4">
    <name type="scientific">Thioalbus denitrificans</name>
    <dbReference type="NCBI Taxonomy" id="547122"/>
    <lineage>
        <taxon>Bacteria</taxon>
        <taxon>Pseudomonadati</taxon>
        <taxon>Pseudomonadota</taxon>
        <taxon>Gammaproteobacteria</taxon>
        <taxon>Chromatiales</taxon>
        <taxon>Ectothiorhodospiraceae</taxon>
        <taxon>Thioalbus</taxon>
    </lineage>
</organism>
<feature type="domain" description="DUF1468" evidence="2">
    <location>
        <begin position="12"/>
        <end position="142"/>
    </location>
</feature>
<feature type="transmembrane region" description="Helical" evidence="1">
    <location>
        <begin position="114"/>
        <end position="137"/>
    </location>
</feature>
<dbReference type="EMBL" id="QPJY01000002">
    <property type="protein sequence ID" value="RCX31716.1"/>
    <property type="molecule type" value="Genomic_DNA"/>
</dbReference>
<sequence>MNRTDSILPLLAAGLILLFLLSGWLYYDYGWVVMRFPLLAGALTIGAALPLLLRQRRGPVTPEPPSDRERDGSIATEFSHYLAVAAILPAVWILGFVLGPALFLLAFLRWHGTGWGVAAAMAAGAALFVHGVFVQLLQLQLPAGVFG</sequence>
<accession>A0A369CGA4</accession>
<keyword evidence="1" id="KW-0472">Membrane</keyword>
<dbReference type="RefSeq" id="WP_114278570.1">
    <property type="nucleotide sequence ID" value="NZ_QPJY01000002.1"/>
</dbReference>
<evidence type="ECO:0000313" key="4">
    <source>
        <dbReference type="Proteomes" id="UP000252707"/>
    </source>
</evidence>
<feature type="transmembrane region" description="Helical" evidence="1">
    <location>
        <begin position="33"/>
        <end position="53"/>
    </location>
</feature>
<feature type="transmembrane region" description="Helical" evidence="1">
    <location>
        <begin position="7"/>
        <end position="27"/>
    </location>
</feature>
<proteinExistence type="predicted"/>
<evidence type="ECO:0000313" key="3">
    <source>
        <dbReference type="EMBL" id="RCX31716.1"/>
    </source>
</evidence>
<keyword evidence="1" id="KW-1133">Transmembrane helix</keyword>
<evidence type="ECO:0000259" key="2">
    <source>
        <dbReference type="Pfam" id="PF07331"/>
    </source>
</evidence>
<keyword evidence="4" id="KW-1185">Reference proteome</keyword>
<dbReference type="Pfam" id="PF07331">
    <property type="entry name" value="TctB"/>
    <property type="match status" value="1"/>
</dbReference>
<name>A0A369CGA4_9GAMM</name>
<reference evidence="3 4" key="1">
    <citation type="submission" date="2018-07" db="EMBL/GenBank/DDBJ databases">
        <title>Genomic Encyclopedia of Type Strains, Phase IV (KMG-IV): sequencing the most valuable type-strain genomes for metagenomic binning, comparative biology and taxonomic classification.</title>
        <authorList>
            <person name="Goeker M."/>
        </authorList>
    </citation>
    <scope>NUCLEOTIDE SEQUENCE [LARGE SCALE GENOMIC DNA]</scope>
    <source>
        <strain evidence="3 4">DSM 26407</strain>
    </source>
</reference>
<keyword evidence="1" id="KW-0812">Transmembrane</keyword>
<feature type="transmembrane region" description="Helical" evidence="1">
    <location>
        <begin position="78"/>
        <end position="108"/>
    </location>
</feature>
<evidence type="ECO:0000256" key="1">
    <source>
        <dbReference type="SAM" id="Phobius"/>
    </source>
</evidence>